<dbReference type="InterPro" id="IPR051169">
    <property type="entry name" value="NADH-Q_oxidoreductase"/>
</dbReference>
<dbReference type="Pfam" id="PF07992">
    <property type="entry name" value="Pyr_redox_2"/>
    <property type="match status" value="1"/>
</dbReference>
<keyword evidence="11" id="KW-1185">Reference proteome</keyword>
<evidence type="ECO:0000313" key="11">
    <source>
        <dbReference type="Proteomes" id="UP001497516"/>
    </source>
</evidence>
<comment type="cofactor">
    <cofactor evidence="1">
        <name>FAD</name>
        <dbReference type="ChEBI" id="CHEBI:57692"/>
    </cofactor>
</comment>
<dbReference type="InterPro" id="IPR036188">
    <property type="entry name" value="FAD/NAD-bd_sf"/>
</dbReference>
<reference evidence="10 11" key="1">
    <citation type="submission" date="2024-04" db="EMBL/GenBank/DDBJ databases">
        <authorList>
            <person name="Fracassetti M."/>
        </authorList>
    </citation>
    <scope>NUCLEOTIDE SEQUENCE [LARGE SCALE GENOMIC DNA]</scope>
</reference>
<keyword evidence="3" id="KW-0285">Flavoprotein</keyword>
<evidence type="ECO:0000256" key="1">
    <source>
        <dbReference type="ARBA" id="ARBA00001974"/>
    </source>
</evidence>
<keyword evidence="6" id="KW-0560">Oxidoreductase</keyword>
<dbReference type="GO" id="GO:0019646">
    <property type="term" value="P:aerobic electron transport chain"/>
    <property type="evidence" value="ECO:0007669"/>
    <property type="project" value="TreeGrafter"/>
</dbReference>
<accession>A0AAV2CND2</accession>
<dbReference type="EC" id="1.6.5.12" evidence="8"/>
<dbReference type="PANTHER" id="PTHR42913">
    <property type="entry name" value="APOPTOSIS-INDUCING FACTOR 1"/>
    <property type="match status" value="1"/>
</dbReference>
<comment type="catalytic activity">
    <reaction evidence="7">
        <text>demethylphylloquinone + NADPH + H(+) = demethylphylloquinol + NADP(+)</text>
        <dbReference type="Rhea" id="RHEA:47744"/>
        <dbReference type="ChEBI" id="CHEBI:15378"/>
        <dbReference type="ChEBI" id="CHEBI:31087"/>
        <dbReference type="ChEBI" id="CHEBI:57783"/>
        <dbReference type="ChEBI" id="CHEBI:58349"/>
        <dbReference type="ChEBI" id="CHEBI:87844"/>
        <dbReference type="EC" id="1.6.5.12"/>
    </reaction>
</comment>
<name>A0AAV2CND2_9ROSI</name>
<evidence type="ECO:0000256" key="3">
    <source>
        <dbReference type="ARBA" id="ARBA00022630"/>
    </source>
</evidence>
<dbReference type="InterPro" id="IPR023753">
    <property type="entry name" value="FAD/NAD-binding_dom"/>
</dbReference>
<dbReference type="FunFam" id="3.50.50.100:FF:000010">
    <property type="entry name" value="Alternative NAD(P)H-ubiquinone oxidoreductase C1, chloroplastic/mitochondrial"/>
    <property type="match status" value="1"/>
</dbReference>
<evidence type="ECO:0000256" key="7">
    <source>
        <dbReference type="ARBA" id="ARBA00052971"/>
    </source>
</evidence>
<dbReference type="GO" id="GO:0042372">
    <property type="term" value="P:phylloquinone biosynthetic process"/>
    <property type="evidence" value="ECO:0007669"/>
    <property type="project" value="TreeGrafter"/>
</dbReference>
<evidence type="ECO:0000256" key="4">
    <source>
        <dbReference type="ARBA" id="ARBA00022827"/>
    </source>
</evidence>
<dbReference type="GO" id="GO:0009507">
    <property type="term" value="C:chloroplast"/>
    <property type="evidence" value="ECO:0007669"/>
    <property type="project" value="TreeGrafter"/>
</dbReference>
<keyword evidence="4" id="KW-0274">FAD</keyword>
<feature type="domain" description="FAD/NAD(P)-binding" evidence="9">
    <location>
        <begin position="122"/>
        <end position="459"/>
    </location>
</feature>
<sequence>MAAVATVLLPSAMHRSSPSSLTRSLAFSIGDDGFRLRSPFNSRRVRDSSSGTSRDKLFPLASTSTPCRTIHSGFKQSFPWRELSARFVATEAVANDAVGVPSLPQEEMPPRVYTWPYKKNPRVCILGGGFGGLYTALRLESLAWPDDKKPQVLLVDQAERFVFKPMLYEILSGEVDSWEIAPRFVDLLSNTAVQFVQDRVKVLQPCDHLGINGSAKSDSAGTVLLQSGLLIEYDWLVLALGSEAKLDVVPGSAEYALPFSTLEDALKVDCKLRELERRNFSKGSPISVCIVGCGYAGVELAATVAERLQDRGVVRAINVENMICPTAPPGNREAALKVLTSRKVELLLGYFVRSIQKTSDSDSEKYILELQPAEKGMQSQSLETDLVLWTVGSKPLLPELEPRERPLELPLNARGQAETDETLRVKGHPRIFALGDSSSLRDLKGKVLPPTAQVAFQQADFTGWNLWAAINDRPLLPFRFQNLGEMMTLGQSDAAVTPSFIDELTLEGPIGHTARKIAYLIRLPTDEHRVKVGLSWLTRSAIQSIASVQDTLTKIVSGS</sequence>
<dbReference type="PRINTS" id="PR00368">
    <property type="entry name" value="FADPNR"/>
</dbReference>
<evidence type="ECO:0000256" key="6">
    <source>
        <dbReference type="ARBA" id="ARBA00023002"/>
    </source>
</evidence>
<evidence type="ECO:0000313" key="10">
    <source>
        <dbReference type="EMBL" id="CAL1358090.1"/>
    </source>
</evidence>
<evidence type="ECO:0000256" key="2">
    <source>
        <dbReference type="ARBA" id="ARBA00005272"/>
    </source>
</evidence>
<protein>
    <recommendedName>
        <fullName evidence="8">demethylphylloquinone reductase</fullName>
        <ecNumber evidence="8">1.6.5.12</ecNumber>
    </recommendedName>
</protein>
<gene>
    <name evidence="10" type="ORF">LTRI10_LOCUS5674</name>
</gene>
<organism evidence="10 11">
    <name type="scientific">Linum trigynum</name>
    <dbReference type="NCBI Taxonomy" id="586398"/>
    <lineage>
        <taxon>Eukaryota</taxon>
        <taxon>Viridiplantae</taxon>
        <taxon>Streptophyta</taxon>
        <taxon>Embryophyta</taxon>
        <taxon>Tracheophyta</taxon>
        <taxon>Spermatophyta</taxon>
        <taxon>Magnoliopsida</taxon>
        <taxon>eudicotyledons</taxon>
        <taxon>Gunneridae</taxon>
        <taxon>Pentapetalae</taxon>
        <taxon>rosids</taxon>
        <taxon>fabids</taxon>
        <taxon>Malpighiales</taxon>
        <taxon>Linaceae</taxon>
        <taxon>Linum</taxon>
    </lineage>
</organism>
<dbReference type="SUPFAM" id="SSF51905">
    <property type="entry name" value="FAD/NAD(P)-binding domain"/>
    <property type="match status" value="1"/>
</dbReference>
<evidence type="ECO:0000256" key="5">
    <source>
        <dbReference type="ARBA" id="ARBA00022857"/>
    </source>
</evidence>
<dbReference type="AlphaFoldDB" id="A0AAV2CND2"/>
<dbReference type="EMBL" id="OZ034813">
    <property type="protein sequence ID" value="CAL1358090.1"/>
    <property type="molecule type" value="Genomic_DNA"/>
</dbReference>
<dbReference type="Gene3D" id="3.50.50.100">
    <property type="match status" value="1"/>
</dbReference>
<evidence type="ECO:0000259" key="9">
    <source>
        <dbReference type="Pfam" id="PF07992"/>
    </source>
</evidence>
<proteinExistence type="inferred from homology"/>
<dbReference type="GO" id="GO:0003955">
    <property type="term" value="F:NAD(P)H dehydrogenase (quinone) activity"/>
    <property type="evidence" value="ECO:0007669"/>
    <property type="project" value="TreeGrafter"/>
</dbReference>
<comment type="similarity">
    <text evidence="2">Belongs to the NADH dehydrogenase family.</text>
</comment>
<dbReference type="PRINTS" id="PR00411">
    <property type="entry name" value="PNDRDTASEI"/>
</dbReference>
<dbReference type="PANTHER" id="PTHR42913:SF4">
    <property type="entry name" value="ALTERNATIVE NAD(P)H-UBIQUINONE OXIDOREDUCTASE C1, CHLOROPLASTIC_MITOCHONDRIAL"/>
    <property type="match status" value="1"/>
</dbReference>
<dbReference type="Proteomes" id="UP001497516">
    <property type="component" value="Chromosome 1"/>
</dbReference>
<evidence type="ECO:0000256" key="8">
    <source>
        <dbReference type="ARBA" id="ARBA00066844"/>
    </source>
</evidence>
<keyword evidence="5" id="KW-0521">NADP</keyword>